<dbReference type="EMBL" id="JYDP01000807">
    <property type="protein sequence ID" value="KRY99521.1"/>
    <property type="molecule type" value="Genomic_DNA"/>
</dbReference>
<evidence type="ECO:0000313" key="2">
    <source>
        <dbReference type="Proteomes" id="UP000055024"/>
    </source>
</evidence>
<dbReference type="Proteomes" id="UP000055024">
    <property type="component" value="Unassembled WGS sequence"/>
</dbReference>
<accession>A0A0V1GN02</accession>
<comment type="caution">
    <text evidence="1">The sequence shown here is derived from an EMBL/GenBank/DDBJ whole genome shotgun (WGS) entry which is preliminary data.</text>
</comment>
<keyword evidence="2" id="KW-1185">Reference proteome</keyword>
<protein>
    <submittedName>
        <fullName evidence="1">Uncharacterized protein</fullName>
    </submittedName>
</protein>
<sequence>MASEVRIAHVNAYGSFQFFQNISRSTQPGTPGVLSLYLANCFGSIDTHFSLFRFTKFSSKISKFREL</sequence>
<gene>
    <name evidence="1" type="ORF">T11_1835</name>
</gene>
<name>A0A0V1GN02_9BILA</name>
<proteinExistence type="predicted"/>
<organism evidence="1 2">
    <name type="scientific">Trichinella zimbabwensis</name>
    <dbReference type="NCBI Taxonomy" id="268475"/>
    <lineage>
        <taxon>Eukaryota</taxon>
        <taxon>Metazoa</taxon>
        <taxon>Ecdysozoa</taxon>
        <taxon>Nematoda</taxon>
        <taxon>Enoplea</taxon>
        <taxon>Dorylaimia</taxon>
        <taxon>Trichinellida</taxon>
        <taxon>Trichinellidae</taxon>
        <taxon>Trichinella</taxon>
    </lineage>
</organism>
<evidence type="ECO:0000313" key="1">
    <source>
        <dbReference type="EMBL" id="KRY99521.1"/>
    </source>
</evidence>
<dbReference type="AlphaFoldDB" id="A0A0V1GN02"/>
<reference evidence="1 2" key="1">
    <citation type="submission" date="2015-01" db="EMBL/GenBank/DDBJ databases">
        <title>Evolution of Trichinella species and genotypes.</title>
        <authorList>
            <person name="Korhonen P.K."/>
            <person name="Edoardo P."/>
            <person name="Giuseppe L.R."/>
            <person name="Gasser R.B."/>
        </authorList>
    </citation>
    <scope>NUCLEOTIDE SEQUENCE [LARGE SCALE GENOMIC DNA]</scope>
    <source>
        <strain evidence="1">ISS1029</strain>
    </source>
</reference>